<feature type="compositionally biased region" description="Basic and acidic residues" evidence="1">
    <location>
        <begin position="27"/>
        <end position="41"/>
    </location>
</feature>
<reference evidence="3" key="1">
    <citation type="submission" date="2023-10" db="EMBL/GenBank/DDBJ databases">
        <authorList>
            <person name="Hackl T."/>
        </authorList>
    </citation>
    <scope>NUCLEOTIDE SEQUENCE</scope>
</reference>
<dbReference type="Pfam" id="PF23305">
    <property type="entry name" value="DUF7082"/>
    <property type="match status" value="1"/>
</dbReference>
<dbReference type="PANTHER" id="PTHR39463:SF1">
    <property type="entry name" value="MEDUSA"/>
    <property type="match status" value="1"/>
</dbReference>
<dbReference type="GO" id="GO:0005634">
    <property type="term" value="C:nucleus"/>
    <property type="evidence" value="ECO:0007669"/>
    <property type="project" value="TreeGrafter"/>
</dbReference>
<keyword evidence="4" id="KW-1185">Reference proteome</keyword>
<dbReference type="AlphaFoldDB" id="A0AAI8VQP1"/>
<dbReference type="Proteomes" id="UP001295740">
    <property type="component" value="Unassembled WGS sequence"/>
</dbReference>
<evidence type="ECO:0000313" key="4">
    <source>
        <dbReference type="Proteomes" id="UP001295740"/>
    </source>
</evidence>
<dbReference type="InterPro" id="IPR055509">
    <property type="entry name" value="DUF7082"/>
</dbReference>
<evidence type="ECO:0000256" key="1">
    <source>
        <dbReference type="SAM" id="MobiDB-lite"/>
    </source>
</evidence>
<evidence type="ECO:0000259" key="2">
    <source>
        <dbReference type="Pfam" id="PF23305"/>
    </source>
</evidence>
<protein>
    <submittedName>
        <fullName evidence="3">Uu.00g137230.m01.CDS01</fullName>
    </submittedName>
</protein>
<name>A0AAI8VQP1_9PEZI</name>
<feature type="compositionally biased region" description="Pro residues" evidence="1">
    <location>
        <begin position="1"/>
        <end position="10"/>
    </location>
</feature>
<proteinExistence type="predicted"/>
<organism evidence="3 4">
    <name type="scientific">Anthostomella pinea</name>
    <dbReference type="NCBI Taxonomy" id="933095"/>
    <lineage>
        <taxon>Eukaryota</taxon>
        <taxon>Fungi</taxon>
        <taxon>Dikarya</taxon>
        <taxon>Ascomycota</taxon>
        <taxon>Pezizomycotina</taxon>
        <taxon>Sordariomycetes</taxon>
        <taxon>Xylariomycetidae</taxon>
        <taxon>Xylariales</taxon>
        <taxon>Xylariaceae</taxon>
        <taxon>Anthostomella</taxon>
    </lineage>
</organism>
<comment type="caution">
    <text evidence="3">The sequence shown here is derived from an EMBL/GenBank/DDBJ whole genome shotgun (WGS) entry which is preliminary data.</text>
</comment>
<accession>A0AAI8VQP1</accession>
<feature type="domain" description="DUF7082" evidence="2">
    <location>
        <begin position="153"/>
        <end position="206"/>
    </location>
</feature>
<dbReference type="PANTHER" id="PTHR39463">
    <property type="entry name" value="MEDUSA"/>
    <property type="match status" value="1"/>
</dbReference>
<feature type="region of interest" description="Disordered" evidence="1">
    <location>
        <begin position="1"/>
        <end position="55"/>
    </location>
</feature>
<evidence type="ECO:0000313" key="3">
    <source>
        <dbReference type="EMBL" id="CAJ2508697.1"/>
    </source>
</evidence>
<sequence length="216" mass="23564">MSAYPKPQPPQMHEQFAAQQSDNAAEGPHEGITRKESKPPDQRPSPPKPEPDQLTDAATISYGYPLAAHQAVVSSYDAVYTSNDSMIGPCHPSSYAADYPPTAIHHATITRRSITTLPMPMSSAPQLIRTSTIQTSGSSSPSQMKPYAMYSAKANLKINGDLEAMASNWTQEEWENRRRIVMFNRKQQGSTLSTSFKPVTVSETTASASAAYSQDL</sequence>
<dbReference type="EMBL" id="CAUWAG010000012">
    <property type="protein sequence ID" value="CAJ2508697.1"/>
    <property type="molecule type" value="Genomic_DNA"/>
</dbReference>
<gene>
    <name evidence="3" type="ORF">KHLLAP_LOCUS9165</name>
</gene>